<protein>
    <submittedName>
        <fullName evidence="1">Uncharacterized protein</fullName>
    </submittedName>
</protein>
<dbReference type="EMBL" id="MU277193">
    <property type="protein sequence ID" value="KAI0066348.1"/>
    <property type="molecule type" value="Genomic_DNA"/>
</dbReference>
<gene>
    <name evidence="1" type="ORF">BV25DRAFT_1835960</name>
</gene>
<evidence type="ECO:0000313" key="1">
    <source>
        <dbReference type="EMBL" id="KAI0066348.1"/>
    </source>
</evidence>
<organism evidence="1 2">
    <name type="scientific">Artomyces pyxidatus</name>
    <dbReference type="NCBI Taxonomy" id="48021"/>
    <lineage>
        <taxon>Eukaryota</taxon>
        <taxon>Fungi</taxon>
        <taxon>Dikarya</taxon>
        <taxon>Basidiomycota</taxon>
        <taxon>Agaricomycotina</taxon>
        <taxon>Agaricomycetes</taxon>
        <taxon>Russulales</taxon>
        <taxon>Auriscalpiaceae</taxon>
        <taxon>Artomyces</taxon>
    </lineage>
</organism>
<proteinExistence type="predicted"/>
<reference evidence="1" key="2">
    <citation type="journal article" date="2022" name="New Phytol.">
        <title>Evolutionary transition to the ectomycorrhizal habit in the genomes of a hyperdiverse lineage of mushroom-forming fungi.</title>
        <authorList>
            <person name="Looney B."/>
            <person name="Miyauchi S."/>
            <person name="Morin E."/>
            <person name="Drula E."/>
            <person name="Courty P.E."/>
            <person name="Kohler A."/>
            <person name="Kuo A."/>
            <person name="LaButti K."/>
            <person name="Pangilinan J."/>
            <person name="Lipzen A."/>
            <person name="Riley R."/>
            <person name="Andreopoulos W."/>
            <person name="He G."/>
            <person name="Johnson J."/>
            <person name="Nolan M."/>
            <person name="Tritt A."/>
            <person name="Barry K.W."/>
            <person name="Grigoriev I.V."/>
            <person name="Nagy L.G."/>
            <person name="Hibbett D."/>
            <person name="Henrissat B."/>
            <person name="Matheny P.B."/>
            <person name="Labbe J."/>
            <person name="Martin F.M."/>
        </authorList>
    </citation>
    <scope>NUCLEOTIDE SEQUENCE</scope>
    <source>
        <strain evidence="1">HHB10654</strain>
    </source>
</reference>
<reference evidence="1" key="1">
    <citation type="submission" date="2021-03" db="EMBL/GenBank/DDBJ databases">
        <authorList>
            <consortium name="DOE Joint Genome Institute"/>
            <person name="Ahrendt S."/>
            <person name="Looney B.P."/>
            <person name="Miyauchi S."/>
            <person name="Morin E."/>
            <person name="Drula E."/>
            <person name="Courty P.E."/>
            <person name="Chicoki N."/>
            <person name="Fauchery L."/>
            <person name="Kohler A."/>
            <person name="Kuo A."/>
            <person name="Labutti K."/>
            <person name="Pangilinan J."/>
            <person name="Lipzen A."/>
            <person name="Riley R."/>
            <person name="Andreopoulos W."/>
            <person name="He G."/>
            <person name="Johnson J."/>
            <person name="Barry K.W."/>
            <person name="Grigoriev I.V."/>
            <person name="Nagy L."/>
            <person name="Hibbett D."/>
            <person name="Henrissat B."/>
            <person name="Matheny P.B."/>
            <person name="Labbe J."/>
            <person name="Martin F."/>
        </authorList>
    </citation>
    <scope>NUCLEOTIDE SEQUENCE</scope>
    <source>
        <strain evidence="1">HHB10654</strain>
    </source>
</reference>
<sequence>MRRSLGVHTTRYFYGGHPVSEFSNKSPSPWDIEDLKHVLDAEAVRHSNAPIMLDGVFALHRLGSTYKNENWRNEAIDRLSSDYAPGWLSSPPGSTPGTSIQYEKYDAFDVFEFAMELEMHEIAAVAFCKALLDIGTEDRRYSDLYEIARRLRLALDAQYCALGGIVKALSLRADGDRRVPKTDRQIWWDGFLKLHATQMRTPMVCSGLYDVKHPSPSELDILDHFLGAMRTSSEYYRDMPKLEPRRQVPDFLRRYVPLLRGSRG</sequence>
<accession>A0ACB8TCH9</accession>
<keyword evidence="2" id="KW-1185">Reference proteome</keyword>
<dbReference type="Proteomes" id="UP000814140">
    <property type="component" value="Unassembled WGS sequence"/>
</dbReference>
<evidence type="ECO:0000313" key="2">
    <source>
        <dbReference type="Proteomes" id="UP000814140"/>
    </source>
</evidence>
<comment type="caution">
    <text evidence="1">The sequence shown here is derived from an EMBL/GenBank/DDBJ whole genome shotgun (WGS) entry which is preliminary data.</text>
</comment>
<name>A0ACB8TCH9_9AGAM</name>